<sequence>MRRLAKRNGEHADVDVTAFINLVVVLVPVLLMGMVLSHITVLDLKLPDIPAASTEQQEPPPAQLELIIRPDYFDINYPAGIRLKRIEKTASGKYDYENLTLYLQEIKRQLGDKGIQKRDIYLLSEKNTDYQTLVTVMDTVRSYRTVVATSVVNAELFPEVSLGDAPPPGEQTQAVSSDQGAQP</sequence>
<evidence type="ECO:0000256" key="6">
    <source>
        <dbReference type="ARBA" id="ARBA00023136"/>
    </source>
</evidence>
<keyword evidence="5 9" id="KW-1133">Transmembrane helix</keyword>
<protein>
    <recommendedName>
        <fullName evidence="12">Biopolymer transporter ExbD</fullName>
    </recommendedName>
</protein>
<evidence type="ECO:0000256" key="2">
    <source>
        <dbReference type="ARBA" id="ARBA00005811"/>
    </source>
</evidence>
<evidence type="ECO:0000256" key="1">
    <source>
        <dbReference type="ARBA" id="ARBA00004162"/>
    </source>
</evidence>
<keyword evidence="11" id="KW-1185">Reference proteome</keyword>
<dbReference type="EMBL" id="BMYZ01000004">
    <property type="protein sequence ID" value="GGY86946.1"/>
    <property type="molecule type" value="Genomic_DNA"/>
</dbReference>
<evidence type="ECO:0000256" key="7">
    <source>
        <dbReference type="RuleBase" id="RU003879"/>
    </source>
</evidence>
<comment type="subcellular location">
    <subcellularLocation>
        <location evidence="1">Cell membrane</location>
        <topology evidence="1">Single-pass membrane protein</topology>
    </subcellularLocation>
    <subcellularLocation>
        <location evidence="7">Cell membrane</location>
        <topology evidence="7">Single-pass type II membrane protein</topology>
    </subcellularLocation>
</comment>
<evidence type="ECO:0000256" key="3">
    <source>
        <dbReference type="ARBA" id="ARBA00022475"/>
    </source>
</evidence>
<feature type="compositionally biased region" description="Polar residues" evidence="8">
    <location>
        <begin position="170"/>
        <end position="183"/>
    </location>
</feature>
<organism evidence="10 11">
    <name type="scientific">Cellvibrio zantedeschiae</name>
    <dbReference type="NCBI Taxonomy" id="1237077"/>
    <lineage>
        <taxon>Bacteria</taxon>
        <taxon>Pseudomonadati</taxon>
        <taxon>Pseudomonadota</taxon>
        <taxon>Gammaproteobacteria</taxon>
        <taxon>Cellvibrionales</taxon>
        <taxon>Cellvibrionaceae</taxon>
        <taxon>Cellvibrio</taxon>
    </lineage>
</organism>
<keyword evidence="6 9" id="KW-0472">Membrane</keyword>
<feature type="region of interest" description="Disordered" evidence="8">
    <location>
        <begin position="161"/>
        <end position="183"/>
    </location>
</feature>
<evidence type="ECO:0000256" key="5">
    <source>
        <dbReference type="ARBA" id="ARBA00022989"/>
    </source>
</evidence>
<evidence type="ECO:0000256" key="9">
    <source>
        <dbReference type="SAM" id="Phobius"/>
    </source>
</evidence>
<feature type="transmembrane region" description="Helical" evidence="9">
    <location>
        <begin position="12"/>
        <end position="36"/>
    </location>
</feature>
<keyword evidence="3" id="KW-1003">Cell membrane</keyword>
<evidence type="ECO:0000313" key="10">
    <source>
        <dbReference type="EMBL" id="GGY86946.1"/>
    </source>
</evidence>
<evidence type="ECO:0008006" key="12">
    <source>
        <dbReference type="Google" id="ProtNLM"/>
    </source>
</evidence>
<evidence type="ECO:0000256" key="4">
    <source>
        <dbReference type="ARBA" id="ARBA00022692"/>
    </source>
</evidence>
<keyword evidence="7" id="KW-0653">Protein transport</keyword>
<keyword evidence="4 7" id="KW-0812">Transmembrane</keyword>
<dbReference type="InterPro" id="IPR003400">
    <property type="entry name" value="ExbD"/>
</dbReference>
<dbReference type="RefSeq" id="WP_189421048.1">
    <property type="nucleotide sequence ID" value="NZ_BMYZ01000004.1"/>
</dbReference>
<evidence type="ECO:0000313" key="11">
    <source>
        <dbReference type="Proteomes" id="UP000619761"/>
    </source>
</evidence>
<evidence type="ECO:0000256" key="8">
    <source>
        <dbReference type="SAM" id="MobiDB-lite"/>
    </source>
</evidence>
<keyword evidence="7" id="KW-0813">Transport</keyword>
<name>A0ABQ3BAJ4_9GAMM</name>
<comment type="similarity">
    <text evidence="2 7">Belongs to the ExbD/TolR family.</text>
</comment>
<comment type="caution">
    <text evidence="10">The sequence shown here is derived from an EMBL/GenBank/DDBJ whole genome shotgun (WGS) entry which is preliminary data.</text>
</comment>
<reference evidence="11" key="1">
    <citation type="journal article" date="2019" name="Int. J. Syst. Evol. Microbiol.">
        <title>The Global Catalogue of Microorganisms (GCM) 10K type strain sequencing project: providing services to taxonomists for standard genome sequencing and annotation.</title>
        <authorList>
            <consortium name="The Broad Institute Genomics Platform"/>
            <consortium name="The Broad Institute Genome Sequencing Center for Infectious Disease"/>
            <person name="Wu L."/>
            <person name="Ma J."/>
        </authorList>
    </citation>
    <scope>NUCLEOTIDE SEQUENCE [LARGE SCALE GENOMIC DNA]</scope>
    <source>
        <strain evidence="11">KCTC 32239</strain>
    </source>
</reference>
<dbReference type="Pfam" id="PF02472">
    <property type="entry name" value="ExbD"/>
    <property type="match status" value="1"/>
</dbReference>
<dbReference type="Proteomes" id="UP000619761">
    <property type="component" value="Unassembled WGS sequence"/>
</dbReference>
<gene>
    <name evidence="10" type="ORF">GCM10011613_35180</name>
</gene>
<accession>A0ABQ3BAJ4</accession>
<proteinExistence type="inferred from homology"/>